<reference evidence="1 2" key="1">
    <citation type="submission" date="2020-02" db="EMBL/GenBank/DDBJ databases">
        <title>Genomic and physiological characterization of two novel Nitrospinaceae genera.</title>
        <authorList>
            <person name="Mueller A.J."/>
            <person name="Jung M.-Y."/>
            <person name="Strachan C.R."/>
            <person name="Herbold C.W."/>
            <person name="Kirkegaard R.H."/>
            <person name="Daims H."/>
        </authorList>
    </citation>
    <scope>NUCLEOTIDE SEQUENCE [LARGE SCALE GENOMIC DNA]</scope>
    <source>
        <strain evidence="1">EB</strain>
    </source>
</reference>
<proteinExistence type="predicted"/>
<accession>A0A7T0BV03</accession>
<gene>
    <name evidence="1" type="ORF">G3M70_06410</name>
</gene>
<protein>
    <submittedName>
        <fullName evidence="1">DUF4258 domain-containing protein</fullName>
    </submittedName>
</protein>
<evidence type="ECO:0000313" key="1">
    <source>
        <dbReference type="EMBL" id="QPJ61539.1"/>
    </source>
</evidence>
<organism evidence="1 2">
    <name type="scientific">Candidatus Nitronauta litoralis</name>
    <dbReference type="NCBI Taxonomy" id="2705533"/>
    <lineage>
        <taxon>Bacteria</taxon>
        <taxon>Pseudomonadati</taxon>
        <taxon>Nitrospinota/Tectimicrobiota group</taxon>
        <taxon>Nitrospinota</taxon>
        <taxon>Nitrospinia</taxon>
        <taxon>Nitrospinales</taxon>
        <taxon>Nitrospinaceae</taxon>
        <taxon>Candidatus Nitronauta</taxon>
    </lineage>
</organism>
<evidence type="ECO:0000313" key="2">
    <source>
        <dbReference type="Proteomes" id="UP000594688"/>
    </source>
</evidence>
<dbReference type="AlphaFoldDB" id="A0A7T0BV03"/>
<dbReference type="KEGG" id="nli:G3M70_06410"/>
<sequence length="103" mass="11342">MTERNHSPQLSKPQAKKILEAAAADSSRVHFSEHAFFRMEEREITATQVLRILGTGQITEGPVWSVPHGSWELTVRGFDSGAVVTLPVAIEQDQTGVIIVTVF</sequence>
<name>A0A7T0BV03_9BACT</name>
<dbReference type="Proteomes" id="UP000594688">
    <property type="component" value="Chromosome"/>
</dbReference>
<dbReference type="Pfam" id="PF14076">
    <property type="entry name" value="DUF4258"/>
    <property type="match status" value="1"/>
</dbReference>
<dbReference type="EMBL" id="CP048685">
    <property type="protein sequence ID" value="QPJ61539.1"/>
    <property type="molecule type" value="Genomic_DNA"/>
</dbReference>
<dbReference type="InterPro" id="IPR025354">
    <property type="entry name" value="DUF4258"/>
</dbReference>